<evidence type="ECO:0000256" key="1">
    <source>
        <dbReference type="SAM" id="Phobius"/>
    </source>
</evidence>
<evidence type="ECO:0000313" key="2">
    <source>
        <dbReference type="EMBL" id="CAG8583867.1"/>
    </source>
</evidence>
<feature type="transmembrane region" description="Helical" evidence="1">
    <location>
        <begin position="89"/>
        <end position="110"/>
    </location>
</feature>
<dbReference type="OrthoDB" id="2437931at2759"/>
<name>A0A9N9BWW4_9GLOM</name>
<comment type="caution">
    <text evidence="2">The sequence shown here is derived from an EMBL/GenBank/DDBJ whole genome shotgun (WGS) entry which is preliminary data.</text>
</comment>
<keyword evidence="3" id="KW-1185">Reference proteome</keyword>
<keyword evidence="1" id="KW-0472">Membrane</keyword>
<sequence length="172" mass="19409">MSSLSKLNLHCGRFTFIETQPSDVDIRPARHYACVTITRANSDAKPVPVKMMSTEKSKTYLQESLFHYEFDAQSDSLSKLWKNFPPVRWLIYTILVFQSIPSMILALTVLLSCMIISAIGSFCIVITSIILCFPPLIIVISITIFNKVLLGVGNVSKNFEDLLDGVFLERRD</sequence>
<reference evidence="2" key="1">
    <citation type="submission" date="2021-06" db="EMBL/GenBank/DDBJ databases">
        <authorList>
            <person name="Kallberg Y."/>
            <person name="Tangrot J."/>
            <person name="Rosling A."/>
        </authorList>
    </citation>
    <scope>NUCLEOTIDE SEQUENCE</scope>
    <source>
        <strain evidence="2">MA453B</strain>
    </source>
</reference>
<gene>
    <name evidence="2" type="ORF">DERYTH_LOCUS6827</name>
</gene>
<proteinExistence type="predicted"/>
<protein>
    <submittedName>
        <fullName evidence="2">12318_t:CDS:1</fullName>
    </submittedName>
</protein>
<organism evidence="2 3">
    <name type="scientific">Dentiscutata erythropus</name>
    <dbReference type="NCBI Taxonomy" id="1348616"/>
    <lineage>
        <taxon>Eukaryota</taxon>
        <taxon>Fungi</taxon>
        <taxon>Fungi incertae sedis</taxon>
        <taxon>Mucoromycota</taxon>
        <taxon>Glomeromycotina</taxon>
        <taxon>Glomeromycetes</taxon>
        <taxon>Diversisporales</taxon>
        <taxon>Gigasporaceae</taxon>
        <taxon>Dentiscutata</taxon>
    </lineage>
</organism>
<dbReference type="Proteomes" id="UP000789405">
    <property type="component" value="Unassembled WGS sequence"/>
</dbReference>
<evidence type="ECO:0000313" key="3">
    <source>
        <dbReference type="Proteomes" id="UP000789405"/>
    </source>
</evidence>
<accession>A0A9N9BWW4</accession>
<keyword evidence="1" id="KW-1133">Transmembrane helix</keyword>
<dbReference type="EMBL" id="CAJVPY010003174">
    <property type="protein sequence ID" value="CAG8583867.1"/>
    <property type="molecule type" value="Genomic_DNA"/>
</dbReference>
<feature type="transmembrane region" description="Helical" evidence="1">
    <location>
        <begin position="122"/>
        <end position="145"/>
    </location>
</feature>
<dbReference type="AlphaFoldDB" id="A0A9N9BWW4"/>
<keyword evidence="1" id="KW-0812">Transmembrane</keyword>